<dbReference type="EMBL" id="GBXM01048848">
    <property type="protein sequence ID" value="JAH59729.1"/>
    <property type="molecule type" value="Transcribed_RNA"/>
</dbReference>
<proteinExistence type="predicted"/>
<organism evidence="1">
    <name type="scientific">Anguilla anguilla</name>
    <name type="common">European freshwater eel</name>
    <name type="synonym">Muraena anguilla</name>
    <dbReference type="NCBI Taxonomy" id="7936"/>
    <lineage>
        <taxon>Eukaryota</taxon>
        <taxon>Metazoa</taxon>
        <taxon>Chordata</taxon>
        <taxon>Craniata</taxon>
        <taxon>Vertebrata</taxon>
        <taxon>Euteleostomi</taxon>
        <taxon>Actinopterygii</taxon>
        <taxon>Neopterygii</taxon>
        <taxon>Teleostei</taxon>
        <taxon>Anguilliformes</taxon>
        <taxon>Anguillidae</taxon>
        <taxon>Anguilla</taxon>
    </lineage>
</organism>
<evidence type="ECO:0000313" key="1">
    <source>
        <dbReference type="EMBL" id="JAH59729.1"/>
    </source>
</evidence>
<dbReference type="AlphaFoldDB" id="A0A0E9U1H7"/>
<accession>A0A0E9U1H7</accession>
<reference evidence="1" key="1">
    <citation type="submission" date="2014-11" db="EMBL/GenBank/DDBJ databases">
        <authorList>
            <person name="Amaro Gonzalez C."/>
        </authorList>
    </citation>
    <scope>NUCLEOTIDE SEQUENCE</scope>
</reference>
<name>A0A0E9U1H7_ANGAN</name>
<sequence length="71" mass="8068">MANKRRHVIGREGLHYPGTLDKKKQRASCISDTDPYWSYASQLGKELSRRTRSDIASCVEVDTACLYFSLS</sequence>
<protein>
    <submittedName>
        <fullName evidence="1">Uncharacterized protein</fullName>
    </submittedName>
</protein>
<reference evidence="1" key="2">
    <citation type="journal article" date="2015" name="Fish Shellfish Immunol.">
        <title>Early steps in the European eel (Anguilla anguilla)-Vibrio vulnificus interaction in the gills: Role of the RtxA13 toxin.</title>
        <authorList>
            <person name="Callol A."/>
            <person name="Pajuelo D."/>
            <person name="Ebbesson L."/>
            <person name="Teles M."/>
            <person name="MacKenzie S."/>
            <person name="Amaro C."/>
        </authorList>
    </citation>
    <scope>NUCLEOTIDE SEQUENCE</scope>
</reference>